<dbReference type="Pfam" id="PF16656">
    <property type="entry name" value="Pur_ac_phosph_N"/>
    <property type="match status" value="1"/>
</dbReference>
<dbReference type="PANTHER" id="PTHR22953">
    <property type="entry name" value="ACID PHOSPHATASE RELATED"/>
    <property type="match status" value="1"/>
</dbReference>
<dbReference type="Gene3D" id="2.60.40.380">
    <property type="entry name" value="Purple acid phosphatase-like, N-terminal"/>
    <property type="match status" value="1"/>
</dbReference>
<dbReference type="PANTHER" id="PTHR22953:SF153">
    <property type="entry name" value="PURPLE ACID PHOSPHATASE"/>
    <property type="match status" value="1"/>
</dbReference>
<evidence type="ECO:0000313" key="7">
    <source>
        <dbReference type="Proteomes" id="UP001501521"/>
    </source>
</evidence>
<evidence type="ECO:0000259" key="4">
    <source>
        <dbReference type="Pfam" id="PF00149"/>
    </source>
</evidence>
<evidence type="ECO:0000256" key="2">
    <source>
        <dbReference type="SAM" id="MobiDB-lite"/>
    </source>
</evidence>
<dbReference type="InterPro" id="IPR004843">
    <property type="entry name" value="Calcineurin-like_PHP"/>
</dbReference>
<dbReference type="Pfam" id="PF00149">
    <property type="entry name" value="Metallophos"/>
    <property type="match status" value="1"/>
</dbReference>
<name>A0ABP9FP71_9ACTN</name>
<keyword evidence="1 3" id="KW-0732">Signal</keyword>
<dbReference type="SUPFAM" id="SSF49363">
    <property type="entry name" value="Purple acid phosphatase, N-terminal domain"/>
    <property type="match status" value="1"/>
</dbReference>
<dbReference type="InterPro" id="IPR015914">
    <property type="entry name" value="PAPs_N"/>
</dbReference>
<sequence length="771" mass="84774">MNKTMAALAIAGLLAVGTAVPAQADTRAPEPGFRVLPYLQAPAATTMTFNWISELDTPGTLTVTGPGVDAAQHTSTPVYLPLMEYSQRELDQEIPGLAKGSWLKSNSNYKHSVTVTGLQPGAKYDYTVVQDGREHAQSFRTAPTADAWDKITIAAFSDSETEPYGRVEHREWEQSFTNRYTDGSEERPGEGSLWHQKFGSTTRYGEFTLRYPLNQDQAMQYNLAEIAKYDPDLFIIAGDLTQGSGYQPAWDEFFGYVAGEHGTIAGRTPLLTALGNWETYAALNGGYGSDADRTPAVISRNRYLQYFDQPGNPEDPAAKGSYYRTDHGPVTVLTLDSTNGRPDENTRTGTLSGQPFTGDDRGLNAETMSTDTQGEFTYESYVDGYLSLFPGSTEADVDLPNFDPASRQWAWAEEQLADARAKGQIIIVQFHHAAYSIGVHGVPPNFTPADNQSGVAMRQYTPMFEEYGVSMVLSGHDEMFERSWVDEDGDGKGFHSYDIGVAADGLRGELMKRDDEGNLVPVSFNTHTQWSAIRNAPETWESDANGVPQLVDGGLHYGHLLIEVVNLGGGKAQVTGTPVYLFPVFDSEYQLQRVERRVYDDVISFEVDVPAAEEPEQPGAAPAKPGQFVRSAPYTLAGEHALNGRQWRTTCEPYSQTERCRTEILATTVAIEGGAFVRRTGWAFNNLTYLPSMTRAAWGANPLANAGEWTAETDGRRWRTECDTPATGGDGCRTYAEATIYTATPRPAGGYVFSQDDEFVFNNIVMFQPNQ</sequence>
<dbReference type="EMBL" id="BAABLV010000041">
    <property type="protein sequence ID" value="GAA4907119.1"/>
    <property type="molecule type" value="Genomic_DNA"/>
</dbReference>
<gene>
    <name evidence="6" type="ORF">GCM10025789_28280</name>
</gene>
<feature type="region of interest" description="Disordered" evidence="2">
    <location>
        <begin position="336"/>
        <end position="364"/>
    </location>
</feature>
<keyword evidence="7" id="KW-1185">Reference proteome</keyword>
<dbReference type="Gene3D" id="3.60.21.10">
    <property type="match status" value="1"/>
</dbReference>
<feature type="domain" description="Purple acid phosphatase N-terminal" evidence="5">
    <location>
        <begin position="40"/>
        <end position="141"/>
    </location>
</feature>
<dbReference type="InterPro" id="IPR029052">
    <property type="entry name" value="Metallo-depent_PP-like"/>
</dbReference>
<feature type="domain" description="Calcineurin-like phosphoesterase" evidence="4">
    <location>
        <begin position="226"/>
        <end position="477"/>
    </location>
</feature>
<accession>A0ABP9FP71</accession>
<evidence type="ECO:0000256" key="1">
    <source>
        <dbReference type="ARBA" id="ARBA00022729"/>
    </source>
</evidence>
<evidence type="ECO:0000256" key="3">
    <source>
        <dbReference type="SAM" id="SignalP"/>
    </source>
</evidence>
<dbReference type="RefSeq" id="WP_345583989.1">
    <property type="nucleotide sequence ID" value="NZ_BAABLV010000041.1"/>
</dbReference>
<evidence type="ECO:0000313" key="6">
    <source>
        <dbReference type="EMBL" id="GAA4907119.1"/>
    </source>
</evidence>
<reference evidence="7" key="1">
    <citation type="journal article" date="2019" name="Int. J. Syst. Evol. Microbiol.">
        <title>The Global Catalogue of Microorganisms (GCM) 10K type strain sequencing project: providing services to taxonomists for standard genome sequencing and annotation.</title>
        <authorList>
            <consortium name="The Broad Institute Genomics Platform"/>
            <consortium name="The Broad Institute Genome Sequencing Center for Infectious Disease"/>
            <person name="Wu L."/>
            <person name="Ma J."/>
        </authorList>
    </citation>
    <scope>NUCLEOTIDE SEQUENCE [LARGE SCALE GENOMIC DNA]</scope>
    <source>
        <strain evidence="7">JCM 19125</strain>
    </source>
</reference>
<dbReference type="Proteomes" id="UP001501521">
    <property type="component" value="Unassembled WGS sequence"/>
</dbReference>
<evidence type="ECO:0008006" key="8">
    <source>
        <dbReference type="Google" id="ProtNLM"/>
    </source>
</evidence>
<comment type="caution">
    <text evidence="6">The sequence shown here is derived from an EMBL/GenBank/DDBJ whole genome shotgun (WGS) entry which is preliminary data.</text>
</comment>
<dbReference type="SUPFAM" id="SSF56300">
    <property type="entry name" value="Metallo-dependent phosphatases"/>
    <property type="match status" value="1"/>
</dbReference>
<feature type="signal peptide" evidence="3">
    <location>
        <begin position="1"/>
        <end position="24"/>
    </location>
</feature>
<protein>
    <recommendedName>
        <fullName evidence="8">Calcineurin-like phosphoesterase domain-containing protein</fullName>
    </recommendedName>
</protein>
<dbReference type="InterPro" id="IPR039331">
    <property type="entry name" value="PAPs-like"/>
</dbReference>
<evidence type="ECO:0000259" key="5">
    <source>
        <dbReference type="Pfam" id="PF16656"/>
    </source>
</evidence>
<dbReference type="InterPro" id="IPR008963">
    <property type="entry name" value="Purple_acid_Pase-like_N"/>
</dbReference>
<organism evidence="6 7">
    <name type="scientific">Tessaracoccus lubricantis</name>
    <dbReference type="NCBI Taxonomy" id="545543"/>
    <lineage>
        <taxon>Bacteria</taxon>
        <taxon>Bacillati</taxon>
        <taxon>Actinomycetota</taxon>
        <taxon>Actinomycetes</taxon>
        <taxon>Propionibacteriales</taxon>
        <taxon>Propionibacteriaceae</taxon>
        <taxon>Tessaracoccus</taxon>
    </lineage>
</organism>
<proteinExistence type="predicted"/>
<feature type="chain" id="PRO_5046376275" description="Calcineurin-like phosphoesterase domain-containing protein" evidence="3">
    <location>
        <begin position="25"/>
        <end position="771"/>
    </location>
</feature>